<gene>
    <name evidence="2" type="ORF">LMI_2150</name>
    <name evidence="3" type="ORF">SAMN02982997_01637</name>
</gene>
<dbReference type="STRING" id="451.B6N58_05340"/>
<feature type="region of interest" description="Disordered" evidence="1">
    <location>
        <begin position="99"/>
        <end position="126"/>
    </location>
</feature>
<evidence type="ECO:0000313" key="2">
    <source>
        <dbReference type="EMBL" id="CEG61429.1"/>
    </source>
</evidence>
<dbReference type="HOGENOM" id="CLU_292711_0_0_6"/>
<dbReference type="AlphaFoldDB" id="A0A098GG17"/>
<feature type="compositionally biased region" description="Basic and acidic residues" evidence="1">
    <location>
        <begin position="54"/>
        <end position="72"/>
    </location>
</feature>
<evidence type="ECO:0000313" key="3">
    <source>
        <dbReference type="EMBL" id="SCY40793.1"/>
    </source>
</evidence>
<reference evidence="4" key="1">
    <citation type="submission" date="2014-09" db="EMBL/GenBank/DDBJ databases">
        <authorList>
            <person name="Gomez-Valero L."/>
        </authorList>
    </citation>
    <scope>NUCLEOTIDE SEQUENCE [LARGE SCALE GENOMIC DNA]</scope>
    <source>
        <strain evidence="4">ATCC33218</strain>
    </source>
</reference>
<dbReference type="KEGG" id="tmc:LMI_2150"/>
<name>A0A098GG17_LEGMI</name>
<feature type="compositionally biased region" description="Basic and acidic residues" evidence="1">
    <location>
        <begin position="107"/>
        <end position="124"/>
    </location>
</feature>
<dbReference type="EMBL" id="FMVN01000007">
    <property type="protein sequence ID" value="SCY40793.1"/>
    <property type="molecule type" value="Genomic_DNA"/>
</dbReference>
<keyword evidence="5" id="KW-1185">Reference proteome</keyword>
<protein>
    <submittedName>
        <fullName evidence="2">Uncharacterized protein</fullName>
    </submittedName>
</protein>
<evidence type="ECO:0000256" key="1">
    <source>
        <dbReference type="SAM" id="MobiDB-lite"/>
    </source>
</evidence>
<sequence length="1040" mass="119584">MPKKIINNLENFAQTFVDCIANASFNVPSDGLPSDLPETSQQPVLVETVAVSEESTKQEGKEGSQEAVEADKSSVSASSESYSYVWSWLSSLTGYAASPQSSPNNSLERHGSKASDKHEEEAAKQKLGHNQSLIKIFEIASGKYSNKDSYWGWISMFFRHRSFEKTIDDLKSFPDPILRLQAFQLFISEGTWHIGSANTTLIITAIRSIDGYENDEKSVPDSFIHETIIPHLKPLILEEISKRIEARTEFLKKQEEERRRLEAMCLEQIKPAADVEIFDDGQKAKQFAIENPTRLSFCISARKPTEREISARKLTDAKSDGNELVWQLTWYDASGNPHSLKFQSDAEEPLAAIRPAELNVQGTANTVQLDFEQKTEELLKEHQAREKVLFEPTPQELENLKSAYAVTVKDKQLQIFWYDSQSRSQQINLENHTLLVKWFKIKLEKNEEVTKEDLPLLKVYLHPQYTNPVVKLKLSCRALQEERVESLKRDEEERKRLEPECLAQIKPAAEVELFDDARMAKQFAIENPTKLSFHISARKLTEKEFKLRREKDPKTDENELVWQLTWYDVTGNANLLQFKSDVEESLVHFRPAELQFQSTNTVQLHLEQKTEQLLKEYQARENVLFEPTPLELDDLKSAYVVAVKDKQLQLFWYDSQGLSQQVNLVHYSLLVEWLKKKLEKNELITKEDLPILKVYLLPQYSNPVVNLKLRCRTVQEEHLEKTKLLVDPTEKELQSLTLAFTLTKKDGHYHLAWYDSLNKCHPVILENYPKLAKWLNSKKEVSKEDLPYLKTFLQHVKILRKIDHSQRTFQSSMRVPFVAINHFSPENTKQVKSSTFVLTKTDLNWQLFYIDAFQKVKPVELDAVPGLAGLLKKYEEESESEVQPETLEPVQLKEISQLLEPLKRPGSRIQITNFSNIQKLYASRPKFKPEHLVVSKQQIDDSASESEKMAPKLHVSIAHSTENSTLPAQSACMEEEKDMVKTEKPAETPSATGRLKLSQYDNLSLLYKNRPKFKEEENTGISQAKVVEEGTLGTQTTTFI</sequence>
<dbReference type="EMBL" id="LN614830">
    <property type="protein sequence ID" value="CEG61429.1"/>
    <property type="molecule type" value="Genomic_DNA"/>
</dbReference>
<dbReference type="RefSeq" id="WP_045099672.1">
    <property type="nucleotide sequence ID" value="NZ_CP020614.1"/>
</dbReference>
<dbReference type="Proteomes" id="UP000032414">
    <property type="component" value="Chromosome I"/>
</dbReference>
<dbReference type="Proteomes" id="UP000182998">
    <property type="component" value="Unassembled WGS sequence"/>
</dbReference>
<organism evidence="2 4">
    <name type="scientific">Legionella micdadei</name>
    <name type="common">Tatlockia micdadei</name>
    <dbReference type="NCBI Taxonomy" id="451"/>
    <lineage>
        <taxon>Bacteria</taxon>
        <taxon>Pseudomonadati</taxon>
        <taxon>Pseudomonadota</taxon>
        <taxon>Gammaproteobacteria</taxon>
        <taxon>Legionellales</taxon>
        <taxon>Legionellaceae</taxon>
        <taxon>Legionella</taxon>
    </lineage>
</organism>
<dbReference type="PATRIC" id="fig|451.8.peg.1251"/>
<proteinExistence type="predicted"/>
<dbReference type="OrthoDB" id="5636634at2"/>
<accession>A0A098GG17</accession>
<reference evidence="3 5" key="3">
    <citation type="submission" date="2016-10" db="EMBL/GenBank/DDBJ databases">
        <authorList>
            <person name="Varghese N."/>
            <person name="Submissions S."/>
        </authorList>
    </citation>
    <scope>NUCLEOTIDE SEQUENCE [LARGE SCALE GENOMIC DNA]</scope>
    <source>
        <strain evidence="3 5">ATCC 33218</strain>
    </source>
</reference>
<feature type="region of interest" description="Disordered" evidence="1">
    <location>
        <begin position="52"/>
        <end position="72"/>
    </location>
</feature>
<evidence type="ECO:0000313" key="5">
    <source>
        <dbReference type="Proteomes" id="UP000182998"/>
    </source>
</evidence>
<evidence type="ECO:0000313" key="4">
    <source>
        <dbReference type="Proteomes" id="UP000032414"/>
    </source>
</evidence>
<reference evidence="2" key="2">
    <citation type="submission" date="2014-09" db="EMBL/GenBank/DDBJ databases">
        <authorList>
            <person name="GOMEZ-VALERO Laura"/>
        </authorList>
    </citation>
    <scope>NUCLEOTIDE SEQUENCE</scope>
    <source>
        <strain evidence="2">ATCC33218</strain>
    </source>
</reference>